<dbReference type="InterPro" id="IPR050452">
    <property type="entry name" value="Metacaspase"/>
</dbReference>
<dbReference type="GO" id="GO:0006508">
    <property type="term" value="P:proteolysis"/>
    <property type="evidence" value="ECO:0007669"/>
    <property type="project" value="InterPro"/>
</dbReference>
<dbReference type="PANTHER" id="PTHR48104">
    <property type="entry name" value="METACASPASE-4"/>
    <property type="match status" value="1"/>
</dbReference>
<dbReference type="GO" id="GO:0004197">
    <property type="term" value="F:cysteine-type endopeptidase activity"/>
    <property type="evidence" value="ECO:0007669"/>
    <property type="project" value="InterPro"/>
</dbReference>
<evidence type="ECO:0000313" key="3">
    <source>
        <dbReference type="EMBL" id="PBK72060.1"/>
    </source>
</evidence>
<dbReference type="GO" id="GO:0005737">
    <property type="term" value="C:cytoplasm"/>
    <property type="evidence" value="ECO:0007669"/>
    <property type="project" value="TreeGrafter"/>
</dbReference>
<keyword evidence="4" id="KW-1185">Reference proteome</keyword>
<dbReference type="InterPro" id="IPR011600">
    <property type="entry name" value="Pept_C14_caspase"/>
</dbReference>
<dbReference type="Proteomes" id="UP000218334">
    <property type="component" value="Unassembled WGS sequence"/>
</dbReference>
<name>A0A2H3BR16_9AGAR</name>
<organism evidence="3 4">
    <name type="scientific">Armillaria solidipes</name>
    <dbReference type="NCBI Taxonomy" id="1076256"/>
    <lineage>
        <taxon>Eukaryota</taxon>
        <taxon>Fungi</taxon>
        <taxon>Dikarya</taxon>
        <taxon>Basidiomycota</taxon>
        <taxon>Agaricomycotina</taxon>
        <taxon>Agaricomycetes</taxon>
        <taxon>Agaricomycetidae</taxon>
        <taxon>Agaricales</taxon>
        <taxon>Marasmiineae</taxon>
        <taxon>Physalacriaceae</taxon>
        <taxon>Armillaria</taxon>
    </lineage>
</organism>
<evidence type="ECO:0000256" key="1">
    <source>
        <dbReference type="ARBA" id="ARBA00009005"/>
    </source>
</evidence>
<dbReference type="EMBL" id="KZ293422">
    <property type="protein sequence ID" value="PBK72060.1"/>
    <property type="molecule type" value="Genomic_DNA"/>
</dbReference>
<dbReference type="Pfam" id="PF00656">
    <property type="entry name" value="Peptidase_C14"/>
    <property type="match status" value="1"/>
</dbReference>
<sequence length="423" mass="47406">MIPKNKFSPTPRPPTDLGELRRLEELERRLAQDYRMVCEGVCIDSTAVRKEARRRALESASRTLPGVILGFFQNNISVPSNDDITDLQKLYHLRTRFTHDRIKVGPYPYHASRFWAVLIGIDAYKLNCLEGCVSDALLMKELLIDKLEVPEHRIQCLLGSQNPSSSDDDPLLTPSRANIVNTLAGLIDHPEIARGDNIIIYYAGHGSSYRCPGHLTPESDTPAASMNSLPAPSCQTGTCPIEALCPMDRDTQDVNDVWIPDISDRELNTLFAQISYTKGQKITFIADCCFSGSVSRDPDPKTGLRSTRTTLNSDIHGMFSAADKRLRYLPGYKSVESQEWREDMSSHVILAACQDYQTVREIPVGKKYGGDFTRQLVNVLGSDDWKKDTTYVGLTKLLNRSQFQTPVVAGDHMDQCVWFQDAT</sequence>
<evidence type="ECO:0000259" key="2">
    <source>
        <dbReference type="Pfam" id="PF00656"/>
    </source>
</evidence>
<evidence type="ECO:0000313" key="4">
    <source>
        <dbReference type="Proteomes" id="UP000218334"/>
    </source>
</evidence>
<gene>
    <name evidence="3" type="ORF">ARMSODRAFT_1016054</name>
</gene>
<dbReference type="PANTHER" id="PTHR48104:SF30">
    <property type="entry name" value="METACASPASE-1"/>
    <property type="match status" value="1"/>
</dbReference>
<protein>
    <recommendedName>
        <fullName evidence="2">Peptidase C14 caspase domain-containing protein</fullName>
    </recommendedName>
</protein>
<comment type="similarity">
    <text evidence="1">Belongs to the peptidase C14B family.</text>
</comment>
<accession>A0A2H3BR16</accession>
<dbReference type="AlphaFoldDB" id="A0A2H3BR16"/>
<dbReference type="Gene3D" id="3.40.50.1460">
    <property type="match status" value="1"/>
</dbReference>
<proteinExistence type="inferred from homology"/>
<feature type="domain" description="Peptidase C14 caspase" evidence="2">
    <location>
        <begin position="115"/>
        <end position="393"/>
    </location>
</feature>
<reference evidence="4" key="1">
    <citation type="journal article" date="2017" name="Nat. Ecol. Evol.">
        <title>Genome expansion and lineage-specific genetic innovations in the forest pathogenic fungi Armillaria.</title>
        <authorList>
            <person name="Sipos G."/>
            <person name="Prasanna A.N."/>
            <person name="Walter M.C."/>
            <person name="O'Connor E."/>
            <person name="Balint B."/>
            <person name="Krizsan K."/>
            <person name="Kiss B."/>
            <person name="Hess J."/>
            <person name="Varga T."/>
            <person name="Slot J."/>
            <person name="Riley R."/>
            <person name="Boka B."/>
            <person name="Rigling D."/>
            <person name="Barry K."/>
            <person name="Lee J."/>
            <person name="Mihaltcheva S."/>
            <person name="LaButti K."/>
            <person name="Lipzen A."/>
            <person name="Waldron R."/>
            <person name="Moloney N.M."/>
            <person name="Sperisen C."/>
            <person name="Kredics L."/>
            <person name="Vagvoelgyi C."/>
            <person name="Patrignani A."/>
            <person name="Fitzpatrick D."/>
            <person name="Nagy I."/>
            <person name="Doyle S."/>
            <person name="Anderson J.B."/>
            <person name="Grigoriev I.V."/>
            <person name="Gueldener U."/>
            <person name="Muensterkoetter M."/>
            <person name="Nagy L.G."/>
        </authorList>
    </citation>
    <scope>NUCLEOTIDE SEQUENCE [LARGE SCALE GENOMIC DNA]</scope>
    <source>
        <strain evidence="4">28-4</strain>
    </source>
</reference>